<dbReference type="PANTHER" id="PTHR40781:SF1">
    <property type="match status" value="1"/>
</dbReference>
<keyword evidence="3" id="KW-1185">Reference proteome</keyword>
<feature type="domain" description="DUF7587" evidence="1">
    <location>
        <begin position="68"/>
        <end position="200"/>
    </location>
</feature>
<evidence type="ECO:0000313" key="3">
    <source>
        <dbReference type="Proteomes" id="UP001056384"/>
    </source>
</evidence>
<dbReference type="Pfam" id="PF24494">
    <property type="entry name" value="DUF7587"/>
    <property type="match status" value="1"/>
</dbReference>
<sequence length="245" mass="27453">MTSPQLNEIIRSLEAILLGSGTPSFESIAQLLATLRIARDGQTGHDAGLAFGRHSTALWYGLQAISRPAQAYHIMYKGSCTTFSPSTGFSSAGIIDNVPSMKQFSAMVREHMAWKHEPSCFVSVFSDETHATNWAMQWSRKHKGRRRRIYTIDLQDRSLVVFRAKTLVSRLDTHTDLAAKQYADEYLDYDEIQKDAVRNVRTISPETPAASTFTVDSRELTQQLDGLTVFCGFATTEFHRAQPAE</sequence>
<evidence type="ECO:0000313" key="2">
    <source>
        <dbReference type="EMBL" id="USW54432.1"/>
    </source>
</evidence>
<name>A0A9Q9AYY3_9PEZI</name>
<dbReference type="EMBL" id="CP099423">
    <property type="protein sequence ID" value="USW54432.1"/>
    <property type="molecule type" value="Genomic_DNA"/>
</dbReference>
<dbReference type="Proteomes" id="UP001056384">
    <property type="component" value="Chromosome 6"/>
</dbReference>
<dbReference type="AlphaFoldDB" id="A0A9Q9AYY3"/>
<dbReference type="SUPFAM" id="SSF56399">
    <property type="entry name" value="ADP-ribosylation"/>
    <property type="match status" value="1"/>
</dbReference>
<protein>
    <recommendedName>
        <fullName evidence="1">DUF7587 domain-containing protein</fullName>
    </recommendedName>
</protein>
<organism evidence="2 3">
    <name type="scientific">Septoria linicola</name>
    <dbReference type="NCBI Taxonomy" id="215465"/>
    <lineage>
        <taxon>Eukaryota</taxon>
        <taxon>Fungi</taxon>
        <taxon>Dikarya</taxon>
        <taxon>Ascomycota</taxon>
        <taxon>Pezizomycotina</taxon>
        <taxon>Dothideomycetes</taxon>
        <taxon>Dothideomycetidae</taxon>
        <taxon>Mycosphaerellales</taxon>
        <taxon>Mycosphaerellaceae</taxon>
        <taxon>Septoria</taxon>
    </lineage>
</organism>
<dbReference type="Gene3D" id="3.90.210.10">
    <property type="entry name" value="Heat-Labile Enterotoxin, subunit A"/>
    <property type="match status" value="1"/>
</dbReference>
<evidence type="ECO:0000259" key="1">
    <source>
        <dbReference type="Pfam" id="PF24494"/>
    </source>
</evidence>
<reference evidence="2" key="1">
    <citation type="submission" date="2022-06" db="EMBL/GenBank/DDBJ databases">
        <title>Complete genome sequences of two strains of the flax pathogen Septoria linicola.</title>
        <authorList>
            <person name="Lapalu N."/>
            <person name="Simon A."/>
            <person name="Demenou B."/>
            <person name="Paumier D."/>
            <person name="Guillot M.-P."/>
            <person name="Gout L."/>
            <person name="Valade R."/>
        </authorList>
    </citation>
    <scope>NUCLEOTIDE SEQUENCE</scope>
    <source>
        <strain evidence="2">SE15195</strain>
    </source>
</reference>
<dbReference type="PANTHER" id="PTHR40781">
    <property type="match status" value="1"/>
</dbReference>
<gene>
    <name evidence="2" type="ORF">Slin15195_G077510</name>
</gene>
<proteinExistence type="predicted"/>
<accession>A0A9Q9AYY3</accession>
<dbReference type="InterPro" id="IPR056009">
    <property type="entry name" value="DUF7587"/>
</dbReference>